<evidence type="ECO:0000256" key="2">
    <source>
        <dbReference type="ARBA" id="ARBA00022603"/>
    </source>
</evidence>
<dbReference type="Proteomes" id="UP000093412">
    <property type="component" value="Unassembled WGS sequence"/>
</dbReference>
<organism evidence="6 7">
    <name type="scientific">Oerskovia enterophila</name>
    <dbReference type="NCBI Taxonomy" id="43678"/>
    <lineage>
        <taxon>Bacteria</taxon>
        <taxon>Bacillati</taxon>
        <taxon>Actinomycetota</taxon>
        <taxon>Actinomycetes</taxon>
        <taxon>Micrococcales</taxon>
        <taxon>Cellulomonadaceae</taxon>
        <taxon>Oerskovia</taxon>
    </lineage>
</organism>
<comment type="similarity">
    <text evidence="1 4">Belongs to the N(4)/N(6)-methyltransferase family.</text>
</comment>
<keyword evidence="7" id="KW-1185">Reference proteome</keyword>
<dbReference type="InterPro" id="IPR029063">
    <property type="entry name" value="SAM-dependent_MTases_sf"/>
</dbReference>
<dbReference type="PRINTS" id="PR00508">
    <property type="entry name" value="S21N4MTFRASE"/>
</dbReference>
<accession>A0ABX2Y3E5</accession>
<comment type="caution">
    <text evidence="6">The sequence shown here is derived from an EMBL/GenBank/DDBJ whole genome shotgun (WGS) entry which is preliminary data.</text>
</comment>
<dbReference type="InterPro" id="IPR002052">
    <property type="entry name" value="DNA_methylase_N6_adenine_CS"/>
</dbReference>
<evidence type="ECO:0000259" key="5">
    <source>
        <dbReference type="Pfam" id="PF01555"/>
    </source>
</evidence>
<proteinExistence type="inferred from homology"/>
<dbReference type="PROSITE" id="PS00092">
    <property type="entry name" value="N6_MTASE"/>
    <property type="match status" value="1"/>
</dbReference>
<evidence type="ECO:0000256" key="3">
    <source>
        <dbReference type="ARBA" id="ARBA00022679"/>
    </source>
</evidence>
<dbReference type="Gene3D" id="3.40.50.150">
    <property type="entry name" value="Vaccinia Virus protein VP39"/>
    <property type="match status" value="1"/>
</dbReference>
<keyword evidence="3 6" id="KW-0808">Transferase</keyword>
<reference evidence="6 7" key="1">
    <citation type="submission" date="2016-06" db="EMBL/GenBank/DDBJ databases">
        <title>Genome sequence of Oerskovia enterophila DSM 43852.</title>
        <authorList>
            <person name="Poehlein A."/>
            <person name="Jag V."/>
            <person name="Bengelsdorf F.R."/>
            <person name="Daniel R."/>
            <person name="Duerre P."/>
        </authorList>
    </citation>
    <scope>NUCLEOTIDE SEQUENCE [LARGE SCALE GENOMIC DNA]</scope>
    <source>
        <strain evidence="6 7">DSM 43852</strain>
    </source>
</reference>
<evidence type="ECO:0000313" key="7">
    <source>
        <dbReference type="Proteomes" id="UP000093412"/>
    </source>
</evidence>
<evidence type="ECO:0000256" key="1">
    <source>
        <dbReference type="ARBA" id="ARBA00006594"/>
    </source>
</evidence>
<dbReference type="GO" id="GO:0032259">
    <property type="term" value="P:methylation"/>
    <property type="evidence" value="ECO:0007669"/>
    <property type="project" value="UniProtKB-KW"/>
</dbReference>
<name>A0ABX2Y3E5_9CELL</name>
<feature type="domain" description="DNA methylase N-4/N-6" evidence="5">
    <location>
        <begin position="30"/>
        <end position="238"/>
    </location>
</feature>
<dbReference type="EMBL" id="MAQA01000024">
    <property type="protein sequence ID" value="OCI31067.1"/>
    <property type="molecule type" value="Genomic_DNA"/>
</dbReference>
<dbReference type="SUPFAM" id="SSF53335">
    <property type="entry name" value="S-adenosyl-L-methionine-dependent methyltransferases"/>
    <property type="match status" value="1"/>
</dbReference>
<dbReference type="InterPro" id="IPR002941">
    <property type="entry name" value="DNA_methylase_N4/N6"/>
</dbReference>
<keyword evidence="2 6" id="KW-0489">Methyltransferase</keyword>
<evidence type="ECO:0000256" key="4">
    <source>
        <dbReference type="RuleBase" id="RU362026"/>
    </source>
</evidence>
<dbReference type="GO" id="GO:0009007">
    <property type="term" value="F:site-specific DNA-methyltransferase (adenine-specific) activity"/>
    <property type="evidence" value="ECO:0007669"/>
    <property type="project" value="UniProtKB-EC"/>
</dbReference>
<dbReference type="Pfam" id="PF01555">
    <property type="entry name" value="N6_N4_Mtase"/>
    <property type="match status" value="1"/>
</dbReference>
<dbReference type="InterPro" id="IPR001091">
    <property type="entry name" value="RM_Methyltransferase"/>
</dbReference>
<dbReference type="EC" id="2.1.1.-" evidence="4"/>
<sequence length="263" mass="28564">MTTPYYSDDRAALYRGDALQVLAALPSGSVDAVVSDPPYSSGGMVRGDRMQGTHAKYVQSDSSARDNIAAFSGDNRDQRAYAYWSALWMGEALRTTKPGGIILAFTDWRQLPSTADAIQAGGWIWRGIVPWVKPNARPQSGRFTAQAEYVAWGSNGPLPVDYSAAVLPGFYQASPPREREHITQKPVDVMRSLVKICPEDGTVLDPFMGSGTTGVAAMLERRRFIGVEMVDDHAATAERRIREAQGQAVPRGDQDVLDLGATA</sequence>
<evidence type="ECO:0000313" key="6">
    <source>
        <dbReference type="EMBL" id="OCI31067.1"/>
    </source>
</evidence>
<gene>
    <name evidence="6" type="primary">dpnA</name>
    <name evidence="6" type="ORF">OERS_22780</name>
</gene>
<protein>
    <recommendedName>
        <fullName evidence="4">Methyltransferase</fullName>
        <ecNumber evidence="4">2.1.1.-</ecNumber>
    </recommendedName>
</protein>
<dbReference type="RefSeq" id="WP_068625825.1">
    <property type="nucleotide sequence ID" value="NZ_MAQA01000024.1"/>
</dbReference>